<sequence>MHANQNLNHSSTCPSLKVRASPRPAFDMLVYERRCWNVPKSRTALDATVAVAPHLIKDMQPPAGPVFCMLKLGLLGR</sequence>
<reference evidence="1 2" key="2">
    <citation type="journal article" date="2010" name="Nucleic Acids Res.">
        <title>BeetleBase in 2010: revisions to provide comprehensive genomic information for Tribolium castaneum.</title>
        <authorList>
            <person name="Kim H.S."/>
            <person name="Murphy T."/>
            <person name="Xia J."/>
            <person name="Caragea D."/>
            <person name="Park Y."/>
            <person name="Beeman R.W."/>
            <person name="Lorenzen M.D."/>
            <person name="Butcher S."/>
            <person name="Manak J.R."/>
            <person name="Brown S.J."/>
        </authorList>
    </citation>
    <scope>GENOME REANNOTATION</scope>
    <source>
        <strain evidence="1 2">Georgia GA2</strain>
    </source>
</reference>
<proteinExistence type="predicted"/>
<keyword evidence="2" id="KW-1185">Reference proteome</keyword>
<accession>A0A139WB89</accession>
<evidence type="ECO:0000313" key="2">
    <source>
        <dbReference type="Proteomes" id="UP000007266"/>
    </source>
</evidence>
<dbReference type="Proteomes" id="UP000007266">
    <property type="component" value="Linkage group 9"/>
</dbReference>
<organism evidence="1 2">
    <name type="scientific">Tribolium castaneum</name>
    <name type="common">Red flour beetle</name>
    <dbReference type="NCBI Taxonomy" id="7070"/>
    <lineage>
        <taxon>Eukaryota</taxon>
        <taxon>Metazoa</taxon>
        <taxon>Ecdysozoa</taxon>
        <taxon>Arthropoda</taxon>
        <taxon>Hexapoda</taxon>
        <taxon>Insecta</taxon>
        <taxon>Pterygota</taxon>
        <taxon>Neoptera</taxon>
        <taxon>Endopterygota</taxon>
        <taxon>Coleoptera</taxon>
        <taxon>Polyphaga</taxon>
        <taxon>Cucujiformia</taxon>
        <taxon>Tenebrionidae</taxon>
        <taxon>Tenebrionidae incertae sedis</taxon>
        <taxon>Tribolium</taxon>
    </lineage>
</organism>
<evidence type="ECO:0000313" key="1">
    <source>
        <dbReference type="EMBL" id="KYB25218.1"/>
    </source>
</evidence>
<gene>
    <name evidence="1" type="primary">AUGUSTUS-3.0.2_34879</name>
    <name evidence="1" type="ORF">TcasGA2_TC034879</name>
</gene>
<dbReference type="InParanoid" id="A0A139WB89"/>
<reference evidence="1 2" key="1">
    <citation type="journal article" date="2008" name="Nature">
        <title>The genome of the model beetle and pest Tribolium castaneum.</title>
        <authorList>
            <consortium name="Tribolium Genome Sequencing Consortium"/>
            <person name="Richards S."/>
            <person name="Gibbs R.A."/>
            <person name="Weinstock G.M."/>
            <person name="Brown S.J."/>
            <person name="Denell R."/>
            <person name="Beeman R.W."/>
            <person name="Gibbs R."/>
            <person name="Beeman R.W."/>
            <person name="Brown S.J."/>
            <person name="Bucher G."/>
            <person name="Friedrich M."/>
            <person name="Grimmelikhuijzen C.J."/>
            <person name="Klingler M."/>
            <person name="Lorenzen M."/>
            <person name="Richards S."/>
            <person name="Roth S."/>
            <person name="Schroder R."/>
            <person name="Tautz D."/>
            <person name="Zdobnov E.M."/>
            <person name="Muzny D."/>
            <person name="Gibbs R.A."/>
            <person name="Weinstock G.M."/>
            <person name="Attaway T."/>
            <person name="Bell S."/>
            <person name="Buhay C.J."/>
            <person name="Chandrabose M.N."/>
            <person name="Chavez D."/>
            <person name="Clerk-Blankenburg K.P."/>
            <person name="Cree A."/>
            <person name="Dao M."/>
            <person name="Davis C."/>
            <person name="Chacko J."/>
            <person name="Dinh H."/>
            <person name="Dugan-Rocha S."/>
            <person name="Fowler G."/>
            <person name="Garner T.T."/>
            <person name="Garnes J."/>
            <person name="Gnirke A."/>
            <person name="Hawes A."/>
            <person name="Hernandez J."/>
            <person name="Hines S."/>
            <person name="Holder M."/>
            <person name="Hume J."/>
            <person name="Jhangiani S.N."/>
            <person name="Joshi V."/>
            <person name="Khan Z.M."/>
            <person name="Jackson L."/>
            <person name="Kovar C."/>
            <person name="Kowis A."/>
            <person name="Lee S."/>
            <person name="Lewis L.R."/>
            <person name="Margolis J."/>
            <person name="Morgan M."/>
            <person name="Nazareth L.V."/>
            <person name="Nguyen N."/>
            <person name="Okwuonu G."/>
            <person name="Parker D."/>
            <person name="Richards S."/>
            <person name="Ruiz S.J."/>
            <person name="Santibanez J."/>
            <person name="Savard J."/>
            <person name="Scherer S.E."/>
            <person name="Schneider B."/>
            <person name="Sodergren E."/>
            <person name="Tautz D."/>
            <person name="Vattahil S."/>
            <person name="Villasana D."/>
            <person name="White C.S."/>
            <person name="Wright R."/>
            <person name="Park Y."/>
            <person name="Beeman R.W."/>
            <person name="Lord J."/>
            <person name="Oppert B."/>
            <person name="Lorenzen M."/>
            <person name="Brown S."/>
            <person name="Wang L."/>
            <person name="Savard J."/>
            <person name="Tautz D."/>
            <person name="Richards S."/>
            <person name="Weinstock G."/>
            <person name="Gibbs R.A."/>
            <person name="Liu Y."/>
            <person name="Worley K."/>
            <person name="Weinstock G."/>
            <person name="Elsik C.G."/>
            <person name="Reese J.T."/>
            <person name="Elhaik E."/>
            <person name="Landan G."/>
            <person name="Graur D."/>
            <person name="Arensburger P."/>
            <person name="Atkinson P."/>
            <person name="Beeman R.W."/>
            <person name="Beidler J."/>
            <person name="Brown S.J."/>
            <person name="Demuth J.P."/>
            <person name="Drury D.W."/>
            <person name="Du Y.Z."/>
            <person name="Fujiwara H."/>
            <person name="Lorenzen M."/>
            <person name="Maselli V."/>
            <person name="Osanai M."/>
            <person name="Park Y."/>
            <person name="Robertson H.M."/>
            <person name="Tu Z."/>
            <person name="Wang J.J."/>
            <person name="Wang S."/>
            <person name="Richards S."/>
            <person name="Song H."/>
            <person name="Zhang L."/>
            <person name="Sodergren E."/>
            <person name="Werner D."/>
            <person name="Stanke M."/>
            <person name="Morgenstern B."/>
            <person name="Solovyev V."/>
            <person name="Kosarev P."/>
            <person name="Brown G."/>
            <person name="Chen H.C."/>
            <person name="Ermolaeva O."/>
            <person name="Hlavina W."/>
            <person name="Kapustin Y."/>
            <person name="Kiryutin B."/>
            <person name="Kitts P."/>
            <person name="Maglott D."/>
            <person name="Pruitt K."/>
            <person name="Sapojnikov V."/>
            <person name="Souvorov A."/>
            <person name="Mackey A.J."/>
            <person name="Waterhouse R.M."/>
            <person name="Wyder S."/>
            <person name="Zdobnov E.M."/>
            <person name="Zdobnov E.M."/>
            <person name="Wyder S."/>
            <person name="Kriventseva E.V."/>
            <person name="Kadowaki T."/>
            <person name="Bork P."/>
            <person name="Aranda M."/>
            <person name="Bao R."/>
            <person name="Beermann A."/>
            <person name="Berns N."/>
            <person name="Bolognesi R."/>
            <person name="Bonneton F."/>
            <person name="Bopp D."/>
            <person name="Brown S.J."/>
            <person name="Bucher G."/>
            <person name="Butts T."/>
            <person name="Chaumot A."/>
            <person name="Denell R.E."/>
            <person name="Ferrier D.E."/>
            <person name="Friedrich M."/>
            <person name="Gordon C.M."/>
            <person name="Jindra M."/>
            <person name="Klingler M."/>
            <person name="Lan Q."/>
            <person name="Lattorff H.M."/>
            <person name="Laudet V."/>
            <person name="von Levetsow C."/>
            <person name="Liu Z."/>
            <person name="Lutz R."/>
            <person name="Lynch J.A."/>
            <person name="da Fonseca R.N."/>
            <person name="Posnien N."/>
            <person name="Reuter R."/>
            <person name="Roth S."/>
            <person name="Savard J."/>
            <person name="Schinko J.B."/>
            <person name="Schmitt C."/>
            <person name="Schoppmeier M."/>
            <person name="Schroder R."/>
            <person name="Shippy T.D."/>
            <person name="Simonnet F."/>
            <person name="Marques-Souza H."/>
            <person name="Tautz D."/>
            <person name="Tomoyasu Y."/>
            <person name="Trauner J."/>
            <person name="Van der Zee M."/>
            <person name="Vervoort M."/>
            <person name="Wittkopp N."/>
            <person name="Wimmer E.A."/>
            <person name="Yang X."/>
            <person name="Jones A.K."/>
            <person name="Sattelle D.B."/>
            <person name="Ebert P.R."/>
            <person name="Nelson D."/>
            <person name="Scott J.G."/>
            <person name="Beeman R.W."/>
            <person name="Muthukrishnan S."/>
            <person name="Kramer K.J."/>
            <person name="Arakane Y."/>
            <person name="Beeman R.W."/>
            <person name="Zhu Q."/>
            <person name="Hogenkamp D."/>
            <person name="Dixit R."/>
            <person name="Oppert B."/>
            <person name="Jiang H."/>
            <person name="Zou Z."/>
            <person name="Marshall J."/>
            <person name="Elpidina E."/>
            <person name="Vinokurov K."/>
            <person name="Oppert C."/>
            <person name="Zou Z."/>
            <person name="Evans J."/>
            <person name="Lu Z."/>
            <person name="Zhao P."/>
            <person name="Sumathipala N."/>
            <person name="Altincicek B."/>
            <person name="Vilcinskas A."/>
            <person name="Williams M."/>
            <person name="Hultmark D."/>
            <person name="Hetru C."/>
            <person name="Jiang H."/>
            <person name="Grimmelikhuijzen C.J."/>
            <person name="Hauser F."/>
            <person name="Cazzamali G."/>
            <person name="Williamson M."/>
            <person name="Park Y."/>
            <person name="Li B."/>
            <person name="Tanaka Y."/>
            <person name="Predel R."/>
            <person name="Neupert S."/>
            <person name="Schachtner J."/>
            <person name="Verleyen P."/>
            <person name="Raible F."/>
            <person name="Bork P."/>
            <person name="Friedrich M."/>
            <person name="Walden K.K."/>
            <person name="Robertson H.M."/>
            <person name="Angeli S."/>
            <person name="Foret S."/>
            <person name="Bucher G."/>
            <person name="Schuetz S."/>
            <person name="Maleszka R."/>
            <person name="Wimmer E.A."/>
            <person name="Beeman R.W."/>
            <person name="Lorenzen M."/>
            <person name="Tomoyasu Y."/>
            <person name="Miller S.C."/>
            <person name="Grossmann D."/>
            <person name="Bucher G."/>
        </authorList>
    </citation>
    <scope>NUCLEOTIDE SEQUENCE [LARGE SCALE GENOMIC DNA]</scope>
    <source>
        <strain evidence="1 2">Georgia GA2</strain>
    </source>
</reference>
<protein>
    <submittedName>
        <fullName evidence="1">Uncharacterized protein</fullName>
    </submittedName>
</protein>
<dbReference type="AlphaFoldDB" id="A0A139WB89"/>
<name>A0A139WB89_TRICA</name>
<dbReference type="EMBL" id="KQ971372">
    <property type="protein sequence ID" value="KYB25218.1"/>
    <property type="molecule type" value="Genomic_DNA"/>
</dbReference>